<protein>
    <submittedName>
        <fullName evidence="4">40S ribosomal protein S19</fullName>
    </submittedName>
</protein>
<proteinExistence type="inferred from homology"/>
<dbReference type="GO" id="GO:0003735">
    <property type="term" value="F:structural constituent of ribosome"/>
    <property type="evidence" value="ECO:0007669"/>
    <property type="project" value="InterPro"/>
</dbReference>
<evidence type="ECO:0000256" key="3">
    <source>
        <dbReference type="ARBA" id="ARBA00023274"/>
    </source>
</evidence>
<dbReference type="Gene3D" id="1.10.10.10">
    <property type="entry name" value="Winged helix-like DNA-binding domain superfamily/Winged helix DNA-binding domain"/>
    <property type="match status" value="1"/>
</dbReference>
<dbReference type="PANTHER" id="PTHR11710">
    <property type="entry name" value="40S RIBOSOMAL PROTEIN S19"/>
    <property type="match status" value="1"/>
</dbReference>
<gene>
    <name evidence="4" type="primary">Rps19_0</name>
    <name evidence="4" type="ORF">g.47459</name>
</gene>
<dbReference type="GO" id="GO:0000028">
    <property type="term" value="P:ribosomal small subunit assembly"/>
    <property type="evidence" value="ECO:0007669"/>
    <property type="project" value="TreeGrafter"/>
</dbReference>
<dbReference type="InterPro" id="IPR001266">
    <property type="entry name" value="Ribosomal_eS19"/>
</dbReference>
<dbReference type="SMART" id="SM01413">
    <property type="entry name" value="Ribosomal_S19e"/>
    <property type="match status" value="1"/>
</dbReference>
<feature type="non-terminal residue" evidence="4">
    <location>
        <position position="1"/>
    </location>
</feature>
<reference evidence="4" key="1">
    <citation type="journal article" date="2016" name="Gigascience">
        <title>De novo construction of an expanded transcriptome assembly for the western tarnished plant bug, Lygus hesperus.</title>
        <authorList>
            <person name="Tassone E.E."/>
            <person name="Geib S.M."/>
            <person name="Hall B."/>
            <person name="Fabrick J.A."/>
            <person name="Brent C.S."/>
            <person name="Hull J.J."/>
        </authorList>
    </citation>
    <scope>NUCLEOTIDE SEQUENCE</scope>
</reference>
<dbReference type="EMBL" id="GDHC01004420">
    <property type="protein sequence ID" value="JAQ14209.1"/>
    <property type="molecule type" value="Transcribed_RNA"/>
</dbReference>
<dbReference type="GO" id="GO:0002181">
    <property type="term" value="P:cytoplasmic translation"/>
    <property type="evidence" value="ECO:0007669"/>
    <property type="project" value="UniProtKB-ARBA"/>
</dbReference>
<evidence type="ECO:0000313" key="4">
    <source>
        <dbReference type="EMBL" id="JAQ14209.1"/>
    </source>
</evidence>
<keyword evidence="3" id="KW-0687">Ribonucleoprotein</keyword>
<evidence type="ECO:0000256" key="2">
    <source>
        <dbReference type="ARBA" id="ARBA00022980"/>
    </source>
</evidence>
<comment type="similarity">
    <text evidence="1">Belongs to the eukaryotic ribosomal protein eS19 family.</text>
</comment>
<dbReference type="GO" id="GO:0022627">
    <property type="term" value="C:cytosolic small ribosomal subunit"/>
    <property type="evidence" value="ECO:0007669"/>
    <property type="project" value="TreeGrafter"/>
</dbReference>
<accession>A0A146M450</accession>
<dbReference type="GO" id="GO:0003723">
    <property type="term" value="F:RNA binding"/>
    <property type="evidence" value="ECO:0007669"/>
    <property type="project" value="TreeGrafter"/>
</dbReference>
<sequence>ANCFPFSLIPKPRRVISFLNFSVDLHTMATQKMQSVSLKDVDQHKFVRAFSTFLKKSGKLKVPEWVDLVKNGRHKELAPYDQDWYYTRCSALLRHIYFRSPVGVGAVTKIFGGRKRNGVRPSHFCRSSGSVARKALQSLEALKLIEKGPDGGRKLSVQGQRDIDRIAGQIRQKKKEKQLEFAASGGVTVVPTGATE</sequence>
<keyword evidence="2 4" id="KW-0689">Ribosomal protein</keyword>
<dbReference type="PANTHER" id="PTHR11710:SF0">
    <property type="entry name" value="40S RIBOSOMAL PROTEIN S19"/>
    <property type="match status" value="1"/>
</dbReference>
<dbReference type="AlphaFoldDB" id="A0A146M450"/>
<dbReference type="InterPro" id="IPR036388">
    <property type="entry name" value="WH-like_DNA-bd_sf"/>
</dbReference>
<dbReference type="PROSITE" id="PS00628">
    <property type="entry name" value="RIBOSOMAL_S19E"/>
    <property type="match status" value="1"/>
</dbReference>
<dbReference type="FunFam" id="1.10.10.10:FF:000118">
    <property type="entry name" value="40S ribosomal protein S19"/>
    <property type="match status" value="1"/>
</dbReference>
<dbReference type="InterPro" id="IPR036390">
    <property type="entry name" value="WH_DNA-bd_sf"/>
</dbReference>
<organism evidence="4">
    <name type="scientific">Lygus hesperus</name>
    <name type="common">Western plant bug</name>
    <dbReference type="NCBI Taxonomy" id="30085"/>
    <lineage>
        <taxon>Eukaryota</taxon>
        <taxon>Metazoa</taxon>
        <taxon>Ecdysozoa</taxon>
        <taxon>Arthropoda</taxon>
        <taxon>Hexapoda</taxon>
        <taxon>Insecta</taxon>
        <taxon>Pterygota</taxon>
        <taxon>Neoptera</taxon>
        <taxon>Paraneoptera</taxon>
        <taxon>Hemiptera</taxon>
        <taxon>Heteroptera</taxon>
        <taxon>Panheteroptera</taxon>
        <taxon>Cimicomorpha</taxon>
        <taxon>Miridae</taxon>
        <taxon>Mirini</taxon>
        <taxon>Lygus</taxon>
    </lineage>
</organism>
<evidence type="ECO:0000256" key="1">
    <source>
        <dbReference type="ARBA" id="ARBA00010014"/>
    </source>
</evidence>
<dbReference type="Pfam" id="PF01090">
    <property type="entry name" value="Ribosomal_S19e"/>
    <property type="match status" value="1"/>
</dbReference>
<dbReference type="SUPFAM" id="SSF46785">
    <property type="entry name" value="Winged helix' DNA-binding domain"/>
    <property type="match status" value="1"/>
</dbReference>
<name>A0A146M450_LYGHE</name>
<dbReference type="InterPro" id="IPR018277">
    <property type="entry name" value="Ribosomal_eS19_CS"/>
</dbReference>